<gene>
    <name evidence="9" type="ORF">AFULGI_00008510</name>
</gene>
<comment type="catalytic activity">
    <reaction evidence="1">
        <text>ATP + protein L-histidine = ADP + protein N-phospho-L-histidine.</text>
        <dbReference type="EC" id="2.7.13.3"/>
    </reaction>
</comment>
<dbReference type="InterPro" id="IPR003661">
    <property type="entry name" value="HisK_dim/P_dom"/>
</dbReference>
<feature type="domain" description="PAC" evidence="8">
    <location>
        <begin position="374"/>
        <end position="424"/>
    </location>
</feature>
<protein>
    <recommendedName>
        <fullName evidence="2">histidine kinase</fullName>
        <ecNumber evidence="2">2.7.13.3</ecNumber>
    </recommendedName>
</protein>
<name>A0A075WCE4_ARCFL</name>
<accession>A0A075WCE4</accession>
<dbReference type="PROSITE" id="PS50112">
    <property type="entry name" value="PAS"/>
    <property type="match status" value="2"/>
</dbReference>
<dbReference type="Pfam" id="PF00512">
    <property type="entry name" value="HisKA"/>
    <property type="match status" value="1"/>
</dbReference>
<dbReference type="PANTHER" id="PTHR43304">
    <property type="entry name" value="PHYTOCHROME-LIKE PROTEIN CPH1"/>
    <property type="match status" value="1"/>
</dbReference>
<dbReference type="PROSITE" id="PS50113">
    <property type="entry name" value="PAC"/>
    <property type="match status" value="2"/>
</dbReference>
<dbReference type="SMART" id="SM00388">
    <property type="entry name" value="HisKA"/>
    <property type="match status" value="1"/>
</dbReference>
<dbReference type="PROSITE" id="PS50109">
    <property type="entry name" value="HIS_KIN"/>
    <property type="match status" value="1"/>
</dbReference>
<dbReference type="CDD" id="cd00130">
    <property type="entry name" value="PAS"/>
    <property type="match status" value="2"/>
</dbReference>
<keyword evidence="4" id="KW-0808">Transferase</keyword>
<dbReference type="HOGENOM" id="CLU_000445_114_58_2"/>
<organism evidence="9 10">
    <name type="scientific">Archaeoglobus fulgidus DSM 8774</name>
    <dbReference type="NCBI Taxonomy" id="1344584"/>
    <lineage>
        <taxon>Archaea</taxon>
        <taxon>Methanobacteriati</taxon>
        <taxon>Methanobacteriota</taxon>
        <taxon>Archaeoglobi</taxon>
        <taxon>Archaeoglobales</taxon>
        <taxon>Archaeoglobaceae</taxon>
        <taxon>Archaeoglobus</taxon>
    </lineage>
</organism>
<dbReference type="Proteomes" id="UP000028501">
    <property type="component" value="Chromosome"/>
</dbReference>
<dbReference type="Pfam" id="PF13426">
    <property type="entry name" value="PAS_9"/>
    <property type="match status" value="1"/>
</dbReference>
<evidence type="ECO:0000256" key="3">
    <source>
        <dbReference type="ARBA" id="ARBA00022553"/>
    </source>
</evidence>
<dbReference type="SMART" id="SM00387">
    <property type="entry name" value="HATPase_c"/>
    <property type="match status" value="1"/>
</dbReference>
<dbReference type="InterPro" id="IPR000014">
    <property type="entry name" value="PAS"/>
</dbReference>
<dbReference type="SUPFAM" id="SSF55785">
    <property type="entry name" value="PYP-like sensor domain (PAS domain)"/>
    <property type="match status" value="2"/>
</dbReference>
<dbReference type="CDD" id="cd00075">
    <property type="entry name" value="HATPase"/>
    <property type="match status" value="1"/>
</dbReference>
<reference evidence="9 10" key="1">
    <citation type="submission" date="2013-07" db="EMBL/GenBank/DDBJ databases">
        <title>Genome of Archaeoglobus fulgidus.</title>
        <authorList>
            <person name="Fiebig A."/>
            <person name="Birkeland N.-K."/>
        </authorList>
    </citation>
    <scope>NUCLEOTIDE SEQUENCE [LARGE SCALE GENOMIC DNA]</scope>
    <source>
        <strain evidence="9 10">DSM 8774</strain>
    </source>
</reference>
<dbReference type="InterPro" id="IPR003594">
    <property type="entry name" value="HATPase_dom"/>
</dbReference>
<dbReference type="InterPro" id="IPR013655">
    <property type="entry name" value="PAS_fold_3"/>
</dbReference>
<dbReference type="NCBIfam" id="TIGR00229">
    <property type="entry name" value="sensory_box"/>
    <property type="match status" value="2"/>
</dbReference>
<dbReference type="InterPro" id="IPR036890">
    <property type="entry name" value="HATPase_C_sf"/>
</dbReference>
<proteinExistence type="predicted"/>
<sequence>MEKSAIEALEMLCSDDLESTLPNLCSFLVNYAKVSYAEIEVGGLKARAGEQSGKVTEVKTGDATIRLCGDDEVIKLLIPLLSKLLDRLLLFQEVVTFLDRTPDIILTMNEEGVIVSQNETARRVFGDVGGKIYSEICKDDTCSVGDRYYSMVAIKGFRRTIVVGRDITERIRLEKELEDRERKFKALAELSPAGILVHHQGTILFVNEALCQIHGYTREELLNRKVWDLIHPDYHDLARAMMQKRLEGEKPVYELKTIRKDGSERWVLVAGGAIDWDGKKSVMAFAIDITDKKMIEQRLAEREELFRSIFNISPAGLYILVGGKFKLVNPAFERITGYSAEELVGMKSLEIVAEEDREFVRRKAIEMLKGRETEPYKYRVVRKDGKIRWVYENVASIAYEGERAALGSVIDITEIEEERKRLEELTSMLELINKTLRHDVLNALTSAMALLEMGIEESNKDYLNKALTSINRAVSIVRNMRAFEDAVKSGELRCIDVGELVSEVAKSFENVSVKGGGKALADEGLRSVVENIVNNAFIHSGTDRVEITVSEGKEWCEIRIADFGIGIPDEIKQRIFEEGFKYGKAAQTGLGLFIARKIVERYAGEIWVEDNEPKGSVFVIRLKKC</sequence>
<dbReference type="AlphaFoldDB" id="A0A075WCE4"/>
<evidence type="ECO:0000256" key="5">
    <source>
        <dbReference type="ARBA" id="ARBA00022777"/>
    </source>
</evidence>
<evidence type="ECO:0000313" key="9">
    <source>
        <dbReference type="EMBL" id="AIG97646.1"/>
    </source>
</evidence>
<evidence type="ECO:0000256" key="4">
    <source>
        <dbReference type="ARBA" id="ARBA00022679"/>
    </source>
</evidence>
<dbReference type="PRINTS" id="PR00344">
    <property type="entry name" value="BCTRLSENSOR"/>
</dbReference>
<dbReference type="Gene3D" id="3.30.565.10">
    <property type="entry name" value="Histidine kinase-like ATPase, C-terminal domain"/>
    <property type="match status" value="1"/>
</dbReference>
<feature type="domain" description="PAC" evidence="8">
    <location>
        <begin position="251"/>
        <end position="301"/>
    </location>
</feature>
<dbReference type="PANTHER" id="PTHR43304:SF1">
    <property type="entry name" value="PAC DOMAIN-CONTAINING PROTEIN"/>
    <property type="match status" value="1"/>
</dbReference>
<dbReference type="InterPro" id="IPR005467">
    <property type="entry name" value="His_kinase_dom"/>
</dbReference>
<dbReference type="RefSeq" id="WP_052358690.1">
    <property type="nucleotide sequence ID" value="NZ_CP006577.1"/>
</dbReference>
<dbReference type="EMBL" id="CP006577">
    <property type="protein sequence ID" value="AIG97646.1"/>
    <property type="molecule type" value="Genomic_DNA"/>
</dbReference>
<dbReference type="InterPro" id="IPR004358">
    <property type="entry name" value="Sig_transdc_His_kin-like_C"/>
</dbReference>
<evidence type="ECO:0000313" key="10">
    <source>
        <dbReference type="Proteomes" id="UP000028501"/>
    </source>
</evidence>
<dbReference type="InterPro" id="IPR001610">
    <property type="entry name" value="PAC"/>
</dbReference>
<dbReference type="Gene3D" id="3.30.450.20">
    <property type="entry name" value="PAS domain"/>
    <property type="match status" value="2"/>
</dbReference>
<keyword evidence="3" id="KW-0597">Phosphoprotein</keyword>
<dbReference type="SUPFAM" id="SSF55874">
    <property type="entry name" value="ATPase domain of HSP90 chaperone/DNA topoisomerase II/histidine kinase"/>
    <property type="match status" value="1"/>
</dbReference>
<dbReference type="InterPro" id="IPR000700">
    <property type="entry name" value="PAS-assoc_C"/>
</dbReference>
<dbReference type="EC" id="2.7.13.3" evidence="2"/>
<feature type="domain" description="PAS" evidence="7">
    <location>
        <begin position="302"/>
        <end position="371"/>
    </location>
</feature>
<keyword evidence="5" id="KW-0418">Kinase</keyword>
<evidence type="ECO:0000256" key="1">
    <source>
        <dbReference type="ARBA" id="ARBA00000085"/>
    </source>
</evidence>
<evidence type="ECO:0000259" key="8">
    <source>
        <dbReference type="PROSITE" id="PS50113"/>
    </source>
</evidence>
<feature type="domain" description="PAS" evidence="7">
    <location>
        <begin position="180"/>
        <end position="249"/>
    </location>
</feature>
<dbReference type="SMART" id="SM00086">
    <property type="entry name" value="PAC"/>
    <property type="match status" value="2"/>
</dbReference>
<evidence type="ECO:0000259" key="6">
    <source>
        <dbReference type="PROSITE" id="PS50109"/>
    </source>
</evidence>
<dbReference type="GO" id="GO:0000155">
    <property type="term" value="F:phosphorelay sensor kinase activity"/>
    <property type="evidence" value="ECO:0007669"/>
    <property type="project" value="InterPro"/>
</dbReference>
<dbReference type="Pfam" id="PF02518">
    <property type="entry name" value="HATPase_c"/>
    <property type="match status" value="1"/>
</dbReference>
<dbReference type="GeneID" id="25399229"/>
<dbReference type="InterPro" id="IPR035965">
    <property type="entry name" value="PAS-like_dom_sf"/>
</dbReference>
<evidence type="ECO:0000256" key="2">
    <source>
        <dbReference type="ARBA" id="ARBA00012438"/>
    </source>
</evidence>
<dbReference type="Pfam" id="PF08447">
    <property type="entry name" value="PAS_3"/>
    <property type="match status" value="1"/>
</dbReference>
<evidence type="ECO:0000259" key="7">
    <source>
        <dbReference type="PROSITE" id="PS50112"/>
    </source>
</evidence>
<dbReference type="SMART" id="SM00091">
    <property type="entry name" value="PAS"/>
    <property type="match status" value="2"/>
</dbReference>
<feature type="domain" description="Histidine kinase" evidence="6">
    <location>
        <begin position="525"/>
        <end position="625"/>
    </location>
</feature>
<dbReference type="KEGG" id="afg:AFULGI_00008510"/>
<dbReference type="InterPro" id="IPR052162">
    <property type="entry name" value="Sensor_kinase/Photoreceptor"/>
</dbReference>